<protein>
    <submittedName>
        <fullName evidence="2">Uncharacterized protein</fullName>
    </submittedName>
</protein>
<dbReference type="AlphaFoldDB" id="A0A8R1EIM4"/>
<dbReference type="Proteomes" id="UP000005237">
    <property type="component" value="Unassembled WGS sequence"/>
</dbReference>
<reference evidence="2" key="2">
    <citation type="submission" date="2022-06" db="UniProtKB">
        <authorList>
            <consortium name="EnsemblMetazoa"/>
        </authorList>
    </citation>
    <scope>IDENTIFICATION</scope>
    <source>
        <strain evidence="2">DF5081</strain>
    </source>
</reference>
<accession>A0A8R1EIM4</accession>
<organism evidence="2 3">
    <name type="scientific">Caenorhabditis japonica</name>
    <dbReference type="NCBI Taxonomy" id="281687"/>
    <lineage>
        <taxon>Eukaryota</taxon>
        <taxon>Metazoa</taxon>
        <taxon>Ecdysozoa</taxon>
        <taxon>Nematoda</taxon>
        <taxon>Chromadorea</taxon>
        <taxon>Rhabditida</taxon>
        <taxon>Rhabditina</taxon>
        <taxon>Rhabditomorpha</taxon>
        <taxon>Rhabditoidea</taxon>
        <taxon>Rhabditidae</taxon>
        <taxon>Peloderinae</taxon>
        <taxon>Caenorhabditis</taxon>
    </lineage>
</organism>
<evidence type="ECO:0000256" key="1">
    <source>
        <dbReference type="SAM" id="MobiDB-lite"/>
    </source>
</evidence>
<evidence type="ECO:0000313" key="2">
    <source>
        <dbReference type="EnsemblMetazoa" id="CJA36616.1"/>
    </source>
</evidence>
<reference evidence="3" key="1">
    <citation type="submission" date="2010-08" db="EMBL/GenBank/DDBJ databases">
        <authorList>
            <consortium name="Caenorhabditis japonica Sequencing Consortium"/>
            <person name="Wilson R.K."/>
        </authorList>
    </citation>
    <scope>NUCLEOTIDE SEQUENCE [LARGE SCALE GENOMIC DNA]</scope>
    <source>
        <strain evidence="3">DF5081</strain>
    </source>
</reference>
<name>A0A8R1EIM4_CAEJA</name>
<dbReference type="EnsemblMetazoa" id="CJA36616.1">
    <property type="protein sequence ID" value="CJA36616.1"/>
    <property type="gene ID" value="WBGene00212463"/>
</dbReference>
<proteinExistence type="predicted"/>
<evidence type="ECO:0000313" key="3">
    <source>
        <dbReference type="Proteomes" id="UP000005237"/>
    </source>
</evidence>
<keyword evidence="3" id="KW-1185">Reference proteome</keyword>
<feature type="compositionally biased region" description="Basic and acidic residues" evidence="1">
    <location>
        <begin position="1"/>
        <end position="12"/>
    </location>
</feature>
<sequence length="268" mass="30330">MSDGKLMPDGKRPLNSPTVSCGKRMKDADSYPNISTVENYIPSVKKLIPDQDVNESILTKILAAMEALILENKELKNKVCKLELSIVDLKESMFNKKTFAQAVADGISHPKSQASIKIATANASTDELRKSSVIFCQHNSNPESNDMDFALKASSECCVSPPLSVFRIPAKQDAPPLIRVQYRSKEKANRVLKSFSSIKEKIPELKASCIRPDLSKEDLVKYRSAWKDAINRNNEAKKRIFTVRNLEVVRIRYQQDQEPYVWEVRNQQ</sequence>
<feature type="region of interest" description="Disordered" evidence="1">
    <location>
        <begin position="1"/>
        <end position="22"/>
    </location>
</feature>